<dbReference type="PROSITE" id="PS51440">
    <property type="entry name" value="TIM_2"/>
    <property type="match status" value="1"/>
</dbReference>
<dbReference type="AlphaFoldDB" id="A0A839T1V8"/>
<comment type="similarity">
    <text evidence="3 8 9">Belongs to the triosephosphate isomerase family.</text>
</comment>
<dbReference type="GO" id="GO:0019563">
    <property type="term" value="P:glycerol catabolic process"/>
    <property type="evidence" value="ECO:0007669"/>
    <property type="project" value="TreeGrafter"/>
</dbReference>
<dbReference type="CDD" id="cd00311">
    <property type="entry name" value="TIM"/>
    <property type="match status" value="1"/>
</dbReference>
<dbReference type="SUPFAM" id="SSF51351">
    <property type="entry name" value="Triosephosphate isomerase (TIM)"/>
    <property type="match status" value="1"/>
</dbReference>
<proteinExistence type="inferred from homology"/>
<evidence type="ECO:0000256" key="2">
    <source>
        <dbReference type="ARBA" id="ARBA00004939"/>
    </source>
</evidence>
<reference evidence="10 11" key="1">
    <citation type="submission" date="2020-08" db="EMBL/GenBank/DDBJ databases">
        <title>Genomic Encyclopedia of Type Strains, Phase III (KMG-III): the genomes of soil and plant-associated and newly described type strains.</title>
        <authorList>
            <person name="Whitman W."/>
        </authorList>
    </citation>
    <scope>NUCLEOTIDE SEQUENCE [LARGE SCALE GENOMIC DNA]</scope>
    <source>
        <strain evidence="10 11">CECT 4462</strain>
    </source>
</reference>
<accession>A0A839T1V8</accession>
<evidence type="ECO:0000256" key="8">
    <source>
        <dbReference type="HAMAP-Rule" id="MF_00147"/>
    </source>
</evidence>
<dbReference type="PROSITE" id="PS00171">
    <property type="entry name" value="TIM_1"/>
    <property type="match status" value="1"/>
</dbReference>
<dbReference type="InterPro" id="IPR000652">
    <property type="entry name" value="Triosephosphate_isomerase"/>
</dbReference>
<name>A0A839T1V8_AZOMA</name>
<evidence type="ECO:0000256" key="5">
    <source>
        <dbReference type="ARBA" id="ARBA00022490"/>
    </source>
</evidence>
<keyword evidence="4 8" id="KW-0312">Gluconeogenesis</keyword>
<comment type="pathway">
    <text evidence="1 8 9">Carbohydrate degradation; glycolysis; D-glyceraldehyde 3-phosphate from glycerone phosphate: step 1/1.</text>
</comment>
<evidence type="ECO:0000256" key="3">
    <source>
        <dbReference type="ARBA" id="ARBA00007422"/>
    </source>
</evidence>
<dbReference type="Gene3D" id="3.20.20.70">
    <property type="entry name" value="Aldolase class I"/>
    <property type="match status" value="1"/>
</dbReference>
<dbReference type="GO" id="GO:0046166">
    <property type="term" value="P:glyceraldehyde-3-phosphate biosynthetic process"/>
    <property type="evidence" value="ECO:0007669"/>
    <property type="project" value="TreeGrafter"/>
</dbReference>
<evidence type="ECO:0000256" key="6">
    <source>
        <dbReference type="ARBA" id="ARBA00023152"/>
    </source>
</evidence>
<dbReference type="InterPro" id="IPR013785">
    <property type="entry name" value="Aldolase_TIM"/>
</dbReference>
<evidence type="ECO:0000313" key="10">
    <source>
        <dbReference type="EMBL" id="MBB3102600.1"/>
    </source>
</evidence>
<dbReference type="GO" id="GO:0006094">
    <property type="term" value="P:gluconeogenesis"/>
    <property type="evidence" value="ECO:0007669"/>
    <property type="project" value="UniProtKB-UniRule"/>
</dbReference>
<keyword evidence="7 8" id="KW-0413">Isomerase</keyword>
<feature type="active site" description="Electrophile" evidence="8">
    <location>
        <position position="95"/>
    </location>
</feature>
<evidence type="ECO:0000256" key="7">
    <source>
        <dbReference type="ARBA" id="ARBA00023235"/>
    </source>
</evidence>
<feature type="binding site" evidence="8">
    <location>
        <position position="212"/>
    </location>
    <ligand>
        <name>substrate</name>
    </ligand>
</feature>
<dbReference type="InterPro" id="IPR020861">
    <property type="entry name" value="Triosephosphate_isomerase_AS"/>
</dbReference>
<organism evidence="10 11">
    <name type="scientific">Azomonas macrocytogenes</name>
    <name type="common">Azotobacter macrocytogenes</name>
    <dbReference type="NCBI Taxonomy" id="69962"/>
    <lineage>
        <taxon>Bacteria</taxon>
        <taxon>Pseudomonadati</taxon>
        <taxon>Pseudomonadota</taxon>
        <taxon>Gammaproteobacteria</taxon>
        <taxon>Pseudomonadales</taxon>
        <taxon>Pseudomonadaceae</taxon>
        <taxon>Azomonas</taxon>
    </lineage>
</organism>
<dbReference type="FunFam" id="3.20.20.70:FF:000016">
    <property type="entry name" value="Triosephosphate isomerase"/>
    <property type="match status" value="1"/>
</dbReference>
<protein>
    <recommendedName>
        <fullName evidence="8 9">Triosephosphate isomerase</fullName>
        <shortName evidence="8">TIM</shortName>
        <shortName evidence="8">TPI</shortName>
        <ecNumber evidence="8 9">5.3.1.1</ecNumber>
    </recommendedName>
    <alternativeName>
        <fullName evidence="8">Triose-phosphate isomerase</fullName>
    </alternativeName>
</protein>
<dbReference type="NCBIfam" id="TIGR00419">
    <property type="entry name" value="tim"/>
    <property type="match status" value="1"/>
</dbReference>
<dbReference type="PANTHER" id="PTHR21139">
    <property type="entry name" value="TRIOSEPHOSPHATE ISOMERASE"/>
    <property type="match status" value="1"/>
</dbReference>
<comment type="catalytic activity">
    <reaction evidence="8 9">
        <text>D-glyceraldehyde 3-phosphate = dihydroxyacetone phosphate</text>
        <dbReference type="Rhea" id="RHEA:18585"/>
        <dbReference type="ChEBI" id="CHEBI:57642"/>
        <dbReference type="ChEBI" id="CHEBI:59776"/>
        <dbReference type="EC" id="5.3.1.1"/>
    </reaction>
</comment>
<dbReference type="GO" id="GO:0004807">
    <property type="term" value="F:triose-phosphate isomerase activity"/>
    <property type="evidence" value="ECO:0007669"/>
    <property type="project" value="UniProtKB-UniRule"/>
</dbReference>
<dbReference type="GO" id="GO:0005829">
    <property type="term" value="C:cytosol"/>
    <property type="evidence" value="ECO:0007669"/>
    <property type="project" value="TreeGrafter"/>
</dbReference>
<evidence type="ECO:0000256" key="4">
    <source>
        <dbReference type="ARBA" id="ARBA00022432"/>
    </source>
</evidence>
<keyword evidence="11" id="KW-1185">Reference proteome</keyword>
<dbReference type="EMBL" id="JACHXI010000003">
    <property type="protein sequence ID" value="MBB3102600.1"/>
    <property type="molecule type" value="Genomic_DNA"/>
</dbReference>
<evidence type="ECO:0000313" key="11">
    <source>
        <dbReference type="Proteomes" id="UP000549250"/>
    </source>
</evidence>
<dbReference type="Proteomes" id="UP000549250">
    <property type="component" value="Unassembled WGS sequence"/>
</dbReference>
<dbReference type="UniPathway" id="UPA00138"/>
<dbReference type="InterPro" id="IPR035990">
    <property type="entry name" value="TIM_sf"/>
</dbReference>
<keyword evidence="5 8" id="KW-0963">Cytoplasm</keyword>
<comment type="caution">
    <text evidence="10">The sequence shown here is derived from an EMBL/GenBank/DDBJ whole genome shotgun (WGS) entry which is preliminary data.</text>
</comment>
<evidence type="ECO:0000256" key="9">
    <source>
        <dbReference type="RuleBase" id="RU363013"/>
    </source>
</evidence>
<feature type="active site" description="Proton acceptor" evidence="8">
    <location>
        <position position="167"/>
    </location>
</feature>
<dbReference type="InterPro" id="IPR022896">
    <property type="entry name" value="TrioseP_Isoase_bac/euk"/>
</dbReference>
<comment type="subcellular location">
    <subcellularLocation>
        <location evidence="8 9">Cytoplasm</location>
    </subcellularLocation>
</comment>
<dbReference type="EC" id="5.3.1.1" evidence="8 9"/>
<feature type="binding site" evidence="8">
    <location>
        <begin position="9"/>
        <end position="11"/>
    </location>
    <ligand>
        <name>substrate</name>
    </ligand>
</feature>
<dbReference type="HAMAP" id="MF_00147_B">
    <property type="entry name" value="TIM_B"/>
    <property type="match status" value="1"/>
</dbReference>
<comment type="subunit">
    <text evidence="8 9">Homodimer.</text>
</comment>
<comment type="caution">
    <text evidence="8">Lacks conserved residue(s) required for the propagation of feature annotation.</text>
</comment>
<feature type="binding site" evidence="8">
    <location>
        <position position="173"/>
    </location>
    <ligand>
        <name>substrate</name>
    </ligand>
</feature>
<dbReference type="RefSeq" id="WP_183165583.1">
    <property type="nucleotide sequence ID" value="NZ_JACHXI010000003.1"/>
</dbReference>
<gene>
    <name evidence="8" type="primary">tpiA</name>
    <name evidence="10" type="ORF">FHR87_000983</name>
</gene>
<evidence type="ECO:0000256" key="1">
    <source>
        <dbReference type="ARBA" id="ARBA00004680"/>
    </source>
</evidence>
<sequence length="253" mass="26539">MKDKLVIGNWKMNGNCEENQRLLAEALPELAAVTGVEVVVCPPFPYLAQVGAQLQGSPVSLGAQNVNAKERGAFTGEVSVPMLNDFECRFVLVGHSERRTLFGETDEMVAEKYAAALSGGVIPVLCVGETLEQRRAGLAENVIVGQLQAVASRVGGEAMAAGVIAYEPLWAIGTGESATPEQAQQIHGHIRQWLAGQLPSGTASPRLLYGGSLKADNAPALFAQPDIDGGLVGSAALEAQSFVTICRVAQACQ</sequence>
<dbReference type="GO" id="GO:0006096">
    <property type="term" value="P:glycolytic process"/>
    <property type="evidence" value="ECO:0007669"/>
    <property type="project" value="UniProtKB-UniRule"/>
</dbReference>
<dbReference type="Pfam" id="PF00121">
    <property type="entry name" value="TIM"/>
    <property type="match status" value="1"/>
</dbReference>
<keyword evidence="6 8" id="KW-0324">Glycolysis</keyword>
<dbReference type="UniPathway" id="UPA00109">
    <property type="reaction ID" value="UER00189"/>
</dbReference>
<comment type="pathway">
    <text evidence="2">Carbohydrate metabolism; erythritol degradation.</text>
</comment>
<comment type="function">
    <text evidence="8">Involved in the gluconeogenesis. Catalyzes stereospecifically the conversion of dihydroxyacetone phosphate (DHAP) to D-glyceraldehyde-3-phosphate (G3P).</text>
</comment>
<dbReference type="PANTHER" id="PTHR21139:SF42">
    <property type="entry name" value="TRIOSEPHOSPHATE ISOMERASE"/>
    <property type="match status" value="1"/>
</dbReference>
<comment type="pathway">
    <text evidence="8 9">Carbohydrate biosynthesis; gluconeogenesis.</text>
</comment>